<dbReference type="InterPro" id="IPR038494">
    <property type="entry name" value="IGPD_sf"/>
</dbReference>
<sequence length="220" mass="24338">MEKTKLGIIINKISQKEVSLTRVTLESRIDVLVEDAKRRQYKIKTPSKFFNHMLTSVASRACLNFDIVYKSTSAETLDHVIVEDSGLALGRAVREMLDAKQTQGVNGRGSYSVAFDEALVAVTLSFDGRAYTYLRGEVPGIKLEQVEDILSTNLKQFFEGFAQGAGCVMQIQFFAGNDSHHTWEATFKAFGEALRESLSPCPYRALTTIGLKGTGIEGKQ</sequence>
<dbReference type="PANTHER" id="PTHR23133">
    <property type="entry name" value="IMIDAZOLEGLYCEROL-PHOSPHATE DEHYDRATASE HIS7"/>
    <property type="match status" value="1"/>
</dbReference>
<protein>
    <recommendedName>
        <fullName evidence="7">Imidazoleglycerol-phosphate dehydratase</fullName>
    </recommendedName>
</protein>
<reference evidence="5 6" key="1">
    <citation type="journal article" date="2016" name="Nat. Commun.">
        <title>Thousands of microbial genomes shed light on interconnected biogeochemical processes in an aquifer system.</title>
        <authorList>
            <person name="Anantharaman K."/>
            <person name="Brown C.T."/>
            <person name="Hug L.A."/>
            <person name="Sharon I."/>
            <person name="Castelle C.J."/>
            <person name="Probst A.J."/>
            <person name="Thomas B.C."/>
            <person name="Singh A."/>
            <person name="Wilkins M.J."/>
            <person name="Karaoz U."/>
            <person name="Brodie E.L."/>
            <person name="Williams K.H."/>
            <person name="Hubbard S.S."/>
            <person name="Banfield J.F."/>
        </authorList>
    </citation>
    <scope>NUCLEOTIDE SEQUENCE [LARGE SCALE GENOMIC DNA]</scope>
</reference>
<dbReference type="AlphaFoldDB" id="A0A1F5YIA7"/>
<accession>A0A1F5YIA7</accession>
<keyword evidence="2" id="KW-0028">Amino-acid biosynthesis</keyword>
<dbReference type="InterPro" id="IPR000807">
    <property type="entry name" value="ImidazoleglycerolP_deHydtase"/>
</dbReference>
<keyword evidence="4" id="KW-0456">Lyase</keyword>
<dbReference type="PANTHER" id="PTHR23133:SF2">
    <property type="entry name" value="IMIDAZOLEGLYCEROL-PHOSPHATE DEHYDRATASE"/>
    <property type="match status" value="1"/>
</dbReference>
<evidence type="ECO:0000256" key="2">
    <source>
        <dbReference type="ARBA" id="ARBA00022605"/>
    </source>
</evidence>
<dbReference type="Gene3D" id="3.30.230.40">
    <property type="entry name" value="Imidazole glycerol phosphate dehydratase, domain 1"/>
    <property type="match status" value="2"/>
</dbReference>
<gene>
    <name evidence="5" type="ORF">A2153_02055</name>
</gene>
<dbReference type="UniPathway" id="UPA00031">
    <property type="reaction ID" value="UER00011"/>
</dbReference>
<evidence type="ECO:0008006" key="7">
    <source>
        <dbReference type="Google" id="ProtNLM"/>
    </source>
</evidence>
<organism evidence="5 6">
    <name type="scientific">Candidatus Gottesmanbacteria bacterium RBG_16_38_7b</name>
    <dbReference type="NCBI Taxonomy" id="1798372"/>
    <lineage>
        <taxon>Bacteria</taxon>
        <taxon>Candidatus Gottesmaniibacteriota</taxon>
    </lineage>
</organism>
<dbReference type="PROSITE" id="PS00955">
    <property type="entry name" value="IGP_DEHYDRATASE_2"/>
    <property type="match status" value="1"/>
</dbReference>
<keyword evidence="3" id="KW-0368">Histidine biosynthesis</keyword>
<dbReference type="SUPFAM" id="SSF54211">
    <property type="entry name" value="Ribosomal protein S5 domain 2-like"/>
    <property type="match status" value="2"/>
</dbReference>
<evidence type="ECO:0000256" key="4">
    <source>
        <dbReference type="ARBA" id="ARBA00023239"/>
    </source>
</evidence>
<evidence type="ECO:0000313" key="5">
    <source>
        <dbReference type="EMBL" id="OGF99910.1"/>
    </source>
</evidence>
<dbReference type="Pfam" id="PF00475">
    <property type="entry name" value="IGPD"/>
    <property type="match status" value="1"/>
</dbReference>
<dbReference type="InterPro" id="IPR020568">
    <property type="entry name" value="Ribosomal_Su5_D2-typ_SF"/>
</dbReference>
<dbReference type="GO" id="GO:0000105">
    <property type="term" value="P:L-histidine biosynthetic process"/>
    <property type="evidence" value="ECO:0007669"/>
    <property type="project" value="UniProtKB-UniPathway"/>
</dbReference>
<comment type="caution">
    <text evidence="5">The sequence shown here is derived from an EMBL/GenBank/DDBJ whole genome shotgun (WGS) entry which is preliminary data.</text>
</comment>
<name>A0A1F5YIA7_9BACT</name>
<evidence type="ECO:0000256" key="1">
    <source>
        <dbReference type="ARBA" id="ARBA00005047"/>
    </source>
</evidence>
<proteinExistence type="predicted"/>
<comment type="pathway">
    <text evidence="1">Amino-acid biosynthesis; L-histidine biosynthesis; L-histidine from 5-phospho-alpha-D-ribose 1-diphosphate: step 6/9.</text>
</comment>
<dbReference type="EMBL" id="MFJB01000044">
    <property type="protein sequence ID" value="OGF99910.1"/>
    <property type="molecule type" value="Genomic_DNA"/>
</dbReference>
<evidence type="ECO:0000313" key="6">
    <source>
        <dbReference type="Proteomes" id="UP000177396"/>
    </source>
</evidence>
<dbReference type="GO" id="GO:0004424">
    <property type="term" value="F:imidazoleglycerol-phosphate dehydratase activity"/>
    <property type="evidence" value="ECO:0007669"/>
    <property type="project" value="InterPro"/>
</dbReference>
<dbReference type="Proteomes" id="UP000177396">
    <property type="component" value="Unassembled WGS sequence"/>
</dbReference>
<dbReference type="InterPro" id="IPR020565">
    <property type="entry name" value="ImidazoleglycerP_deHydtase_CS"/>
</dbReference>
<evidence type="ECO:0000256" key="3">
    <source>
        <dbReference type="ARBA" id="ARBA00023102"/>
    </source>
</evidence>